<organism evidence="1 2">
    <name type="scientific">Pseudomonas syringae pv. maculicola</name>
    <dbReference type="NCBI Taxonomy" id="59511"/>
    <lineage>
        <taxon>Bacteria</taxon>
        <taxon>Pseudomonadati</taxon>
        <taxon>Pseudomonadota</taxon>
        <taxon>Gammaproteobacteria</taxon>
        <taxon>Pseudomonadales</taxon>
        <taxon>Pseudomonadaceae</taxon>
        <taxon>Pseudomonas</taxon>
    </lineage>
</organism>
<protein>
    <submittedName>
        <fullName evidence="1">Uncharacterized protein</fullName>
    </submittedName>
</protein>
<comment type="caution">
    <text evidence="1">The sequence shown here is derived from an EMBL/GenBank/DDBJ whole genome shotgun (WGS) entry which is preliminary data.</text>
</comment>
<dbReference type="Proteomes" id="UP000282378">
    <property type="component" value="Unassembled WGS sequence"/>
</dbReference>
<gene>
    <name evidence="1" type="ORF">APX70_06379</name>
</gene>
<reference evidence="1 2" key="1">
    <citation type="submission" date="2018-08" db="EMBL/GenBank/DDBJ databases">
        <title>Recombination of ecologically and evolutionarily significant loci maintains genetic cohesion in the Pseudomonas syringae species complex.</title>
        <authorList>
            <person name="Dillon M."/>
            <person name="Thakur S."/>
            <person name="Almeida R.N.D."/>
            <person name="Weir B.S."/>
            <person name="Guttman D.S."/>
        </authorList>
    </citation>
    <scope>NUCLEOTIDE SEQUENCE [LARGE SCALE GENOMIC DNA]</scope>
    <source>
        <strain evidence="1 2">88_10</strain>
    </source>
</reference>
<feature type="non-terminal residue" evidence="1">
    <location>
        <position position="1"/>
    </location>
</feature>
<name>A0A3M2VT68_PSEYM</name>
<dbReference type="AlphaFoldDB" id="A0A3M2VT68"/>
<proteinExistence type="predicted"/>
<accession>A0A3M2VT68</accession>
<dbReference type="EMBL" id="RBNL01003918">
    <property type="protein sequence ID" value="RML42243.1"/>
    <property type="molecule type" value="Genomic_DNA"/>
</dbReference>
<evidence type="ECO:0000313" key="2">
    <source>
        <dbReference type="Proteomes" id="UP000282378"/>
    </source>
</evidence>
<evidence type="ECO:0000313" key="1">
    <source>
        <dbReference type="EMBL" id="RML42243.1"/>
    </source>
</evidence>
<sequence>EMAHVAREMQRQDFHLPLMIGGATTWTFHLGYLY</sequence>